<keyword evidence="3" id="KW-1185">Reference proteome</keyword>
<evidence type="ECO:0000256" key="1">
    <source>
        <dbReference type="SAM" id="MobiDB-lite"/>
    </source>
</evidence>
<dbReference type="EMBL" id="CP115965">
    <property type="protein sequence ID" value="WZW99339.1"/>
    <property type="molecule type" value="Genomic_DNA"/>
</dbReference>
<evidence type="ECO:0000313" key="2">
    <source>
        <dbReference type="EMBL" id="WZW99339.1"/>
    </source>
</evidence>
<feature type="region of interest" description="Disordered" evidence="1">
    <location>
        <begin position="86"/>
        <end position="106"/>
    </location>
</feature>
<dbReference type="Proteomes" id="UP001434337">
    <property type="component" value="Chromosome"/>
</dbReference>
<protein>
    <submittedName>
        <fullName evidence="2">Uncharacterized protein</fullName>
    </submittedName>
</protein>
<feature type="region of interest" description="Disordered" evidence="1">
    <location>
        <begin position="140"/>
        <end position="171"/>
    </location>
</feature>
<sequence length="171" mass="19848">MTHQPDQQLDLLDFIPYTDGGRQGAPPPPPEVTQCRWCHHSEPNGLLLRNNHTPDSYRAIQTTWCIAMDLTLSHLIYWQRRIHDQDATPPSRRRPKHEEDPRQGMARSMERALVVWQHRRDELDAQLDALDIPRLHRTEEAPAVIEHVPTRQPPAVPIPEQRRHQPPAPSP</sequence>
<organism evidence="2 3">
    <name type="scientific">Propioniciclava soli</name>
    <dbReference type="NCBI Taxonomy" id="2775081"/>
    <lineage>
        <taxon>Bacteria</taxon>
        <taxon>Bacillati</taxon>
        <taxon>Actinomycetota</taxon>
        <taxon>Actinomycetes</taxon>
        <taxon>Propionibacteriales</taxon>
        <taxon>Propionibacteriaceae</taxon>
        <taxon>Propioniciclava</taxon>
    </lineage>
</organism>
<evidence type="ECO:0000313" key="3">
    <source>
        <dbReference type="Proteomes" id="UP001434337"/>
    </source>
</evidence>
<name>A0ABZ3C983_9ACTN</name>
<dbReference type="RefSeq" id="WP_342373070.1">
    <property type="nucleotide sequence ID" value="NZ_CP115965.1"/>
</dbReference>
<accession>A0ABZ3C983</accession>
<reference evidence="2 3" key="1">
    <citation type="journal article" date="2023" name="Environ Microbiome">
        <title>A coral-associated actinobacterium mitigates coral bleaching under heat stress.</title>
        <authorList>
            <person name="Li J."/>
            <person name="Zou Y."/>
            <person name="Li Q."/>
            <person name="Zhang J."/>
            <person name="Bourne D.G."/>
            <person name="Lyu Y."/>
            <person name="Liu C."/>
            <person name="Zhang S."/>
        </authorList>
    </citation>
    <scope>NUCLEOTIDE SEQUENCE [LARGE SCALE GENOMIC DNA]</scope>
    <source>
        <strain evidence="2 3">SCSIO 13291</strain>
    </source>
</reference>
<proteinExistence type="predicted"/>
<gene>
    <name evidence="2" type="ORF">PCC79_03835</name>
</gene>